<proteinExistence type="predicted"/>
<evidence type="ECO:0000256" key="1">
    <source>
        <dbReference type="ARBA" id="ARBA00004906"/>
    </source>
</evidence>
<dbReference type="InterPro" id="IPR011333">
    <property type="entry name" value="SKP1/BTB/POZ_sf"/>
</dbReference>
<evidence type="ECO:0000259" key="2">
    <source>
        <dbReference type="Pfam" id="PF00651"/>
    </source>
</evidence>
<protein>
    <recommendedName>
        <fullName evidence="2">BTB domain-containing protein</fullName>
    </recommendedName>
</protein>
<dbReference type="InterPro" id="IPR000210">
    <property type="entry name" value="BTB/POZ_dom"/>
</dbReference>
<organism evidence="3">
    <name type="scientific">Arundo donax</name>
    <name type="common">Giant reed</name>
    <name type="synonym">Donax arundinaceus</name>
    <dbReference type="NCBI Taxonomy" id="35708"/>
    <lineage>
        <taxon>Eukaryota</taxon>
        <taxon>Viridiplantae</taxon>
        <taxon>Streptophyta</taxon>
        <taxon>Embryophyta</taxon>
        <taxon>Tracheophyta</taxon>
        <taxon>Spermatophyta</taxon>
        <taxon>Magnoliopsida</taxon>
        <taxon>Liliopsida</taxon>
        <taxon>Poales</taxon>
        <taxon>Poaceae</taxon>
        <taxon>PACMAD clade</taxon>
        <taxon>Arundinoideae</taxon>
        <taxon>Arundineae</taxon>
        <taxon>Arundo</taxon>
    </lineage>
</organism>
<feature type="domain" description="BTB" evidence="2">
    <location>
        <begin position="1"/>
        <end position="65"/>
    </location>
</feature>
<comment type="pathway">
    <text evidence="1">Protein modification; protein ubiquitination.</text>
</comment>
<accession>A0A0A9BNR9</accession>
<dbReference type="PANTHER" id="PTHR46672">
    <property type="entry name" value="OS08G0495500 PROTEIN-RELATED"/>
    <property type="match status" value="1"/>
</dbReference>
<dbReference type="Pfam" id="PF00651">
    <property type="entry name" value="BTB"/>
    <property type="match status" value="1"/>
</dbReference>
<dbReference type="PANTHER" id="PTHR46672:SF1">
    <property type="entry name" value="OS08G0103600 PROTEIN"/>
    <property type="match status" value="1"/>
</dbReference>
<reference evidence="3" key="1">
    <citation type="submission" date="2014-09" db="EMBL/GenBank/DDBJ databases">
        <authorList>
            <person name="Magalhaes I.L.F."/>
            <person name="Oliveira U."/>
            <person name="Santos F.R."/>
            <person name="Vidigal T.H.D.A."/>
            <person name="Brescovit A.D."/>
            <person name="Santos A.J."/>
        </authorList>
    </citation>
    <scope>NUCLEOTIDE SEQUENCE</scope>
    <source>
        <tissue evidence="3">Shoot tissue taken approximately 20 cm above the soil surface</tissue>
    </source>
</reference>
<reference evidence="3" key="2">
    <citation type="journal article" date="2015" name="Data Brief">
        <title>Shoot transcriptome of the giant reed, Arundo donax.</title>
        <authorList>
            <person name="Barrero R.A."/>
            <person name="Guerrero F.D."/>
            <person name="Moolhuijzen P."/>
            <person name="Goolsby J.A."/>
            <person name="Tidwell J."/>
            <person name="Bellgard S.E."/>
            <person name="Bellgard M.I."/>
        </authorList>
    </citation>
    <scope>NUCLEOTIDE SEQUENCE</scope>
    <source>
        <tissue evidence="3">Shoot tissue taken approximately 20 cm above the soil surface</tissue>
    </source>
</reference>
<dbReference type="Gene3D" id="3.30.710.10">
    <property type="entry name" value="Potassium Channel Kv1.1, Chain A"/>
    <property type="match status" value="1"/>
</dbReference>
<dbReference type="EMBL" id="GBRH01232311">
    <property type="protein sequence ID" value="JAD65584.1"/>
    <property type="molecule type" value="Transcribed_RNA"/>
</dbReference>
<dbReference type="InterPro" id="IPR044714">
    <property type="entry name" value="AtSIBP1-like"/>
</dbReference>
<sequence length="87" mass="10080">MFLHDLKEKKSSMIDIEDMSLEACSTLLGFIYGTVRQDQFWKYRLSLLAAANKYIIPTSETAVRKAFWRISMQEMFLSGFTLRGCIS</sequence>
<dbReference type="SUPFAM" id="SSF54695">
    <property type="entry name" value="POZ domain"/>
    <property type="match status" value="1"/>
</dbReference>
<dbReference type="AlphaFoldDB" id="A0A0A9BNR9"/>
<name>A0A0A9BNR9_ARUDO</name>
<evidence type="ECO:0000313" key="3">
    <source>
        <dbReference type="EMBL" id="JAD65584.1"/>
    </source>
</evidence>